<name>A0AAP0R149_9ROSI</name>
<accession>A0AAP0R149</accession>
<proteinExistence type="predicted"/>
<dbReference type="AlphaFoldDB" id="A0AAP0R149"/>
<reference evidence="1 2" key="1">
    <citation type="submission" date="2024-05" db="EMBL/GenBank/DDBJ databases">
        <title>Haplotype-resolved chromosome-level genome assembly of Huyou (Citrus changshanensis).</title>
        <authorList>
            <person name="Miao C."/>
            <person name="Chen W."/>
            <person name="Wu Y."/>
            <person name="Wang L."/>
            <person name="Zhao S."/>
            <person name="Grierson D."/>
            <person name="Xu C."/>
            <person name="Chen K."/>
        </authorList>
    </citation>
    <scope>NUCLEOTIDE SEQUENCE [LARGE SCALE GENOMIC DNA]</scope>
    <source>
        <strain evidence="1">01-14</strain>
        <tissue evidence="1">Leaf</tissue>
    </source>
</reference>
<evidence type="ECO:0000313" key="1">
    <source>
        <dbReference type="EMBL" id="KAK9230310.1"/>
    </source>
</evidence>
<comment type="caution">
    <text evidence="1">The sequence shown here is derived from an EMBL/GenBank/DDBJ whole genome shotgun (WGS) entry which is preliminary data.</text>
</comment>
<organism evidence="1 2">
    <name type="scientific">Citrus x changshan-huyou</name>
    <dbReference type="NCBI Taxonomy" id="2935761"/>
    <lineage>
        <taxon>Eukaryota</taxon>
        <taxon>Viridiplantae</taxon>
        <taxon>Streptophyta</taxon>
        <taxon>Embryophyta</taxon>
        <taxon>Tracheophyta</taxon>
        <taxon>Spermatophyta</taxon>
        <taxon>Magnoliopsida</taxon>
        <taxon>eudicotyledons</taxon>
        <taxon>Gunneridae</taxon>
        <taxon>Pentapetalae</taxon>
        <taxon>rosids</taxon>
        <taxon>malvids</taxon>
        <taxon>Sapindales</taxon>
        <taxon>Rutaceae</taxon>
        <taxon>Aurantioideae</taxon>
        <taxon>Citrus</taxon>
    </lineage>
</organism>
<keyword evidence="2" id="KW-1185">Reference proteome</keyword>
<sequence>MDSMNMRSTSEVKWNLKALENLQVKTIEIAKDPKMSFVITADAINWDWKTLLLEAIVRFSK</sequence>
<protein>
    <submittedName>
        <fullName evidence="1">Uncharacterized protein</fullName>
    </submittedName>
</protein>
<evidence type="ECO:0000313" key="2">
    <source>
        <dbReference type="Proteomes" id="UP001428341"/>
    </source>
</evidence>
<dbReference type="Proteomes" id="UP001428341">
    <property type="component" value="Unassembled WGS sequence"/>
</dbReference>
<dbReference type="EMBL" id="JBCGBO010000001">
    <property type="protein sequence ID" value="KAK9230310.1"/>
    <property type="molecule type" value="Genomic_DNA"/>
</dbReference>
<gene>
    <name evidence="1" type="ORF">WN944_023277</name>
</gene>